<gene>
    <name evidence="2" type="ORF">D5F53_17105</name>
</gene>
<organism evidence="2 3">
    <name type="scientific">Paenibacillus lautus</name>
    <name type="common">Bacillus lautus</name>
    <dbReference type="NCBI Taxonomy" id="1401"/>
    <lineage>
        <taxon>Bacteria</taxon>
        <taxon>Bacillati</taxon>
        <taxon>Bacillota</taxon>
        <taxon>Bacilli</taxon>
        <taxon>Bacillales</taxon>
        <taxon>Paenibacillaceae</taxon>
        <taxon>Paenibacillus</taxon>
    </lineage>
</organism>
<evidence type="ECO:0000256" key="1">
    <source>
        <dbReference type="SAM" id="Phobius"/>
    </source>
</evidence>
<accession>A0A385TME2</accession>
<keyword evidence="1" id="KW-0812">Transmembrane</keyword>
<keyword evidence="1" id="KW-1133">Transmembrane helix</keyword>
<dbReference type="RefSeq" id="WP_119848765.1">
    <property type="nucleotide sequence ID" value="NZ_CP032412.1"/>
</dbReference>
<sequence length="127" mass="15012">MNKRWKRILFGSIGMVFVMFVIIIALYIHSIGWNHIKLIYSLHTTDKSVVKIDDPSNGHGLYLTKMRHPAEMIKERMQREDWHFVMQEGSGYFFEKDGQDVVVTTKIWPNRYFVRISVQHDVVNIAD</sequence>
<dbReference type="AlphaFoldDB" id="A0A385TME2"/>
<proteinExistence type="predicted"/>
<keyword evidence="1" id="KW-0472">Membrane</keyword>
<keyword evidence="3" id="KW-1185">Reference proteome</keyword>
<reference evidence="2 3" key="1">
    <citation type="submission" date="2018-09" db="EMBL/GenBank/DDBJ databases">
        <title>Genome Sequence of Paenibacillus lautus Strain E7593-69, Azo Dye-Degrading Bacteria, Isolated from Commercial Tattoo Inks.</title>
        <authorList>
            <person name="Nho S.W."/>
            <person name="Kim S.-J."/>
            <person name="Kweon O."/>
            <person name="Cerniglia C.E."/>
        </authorList>
    </citation>
    <scope>NUCLEOTIDE SEQUENCE [LARGE SCALE GENOMIC DNA]</scope>
    <source>
        <strain evidence="2 3">E7593-69</strain>
    </source>
</reference>
<protein>
    <submittedName>
        <fullName evidence="2">Uncharacterized protein</fullName>
    </submittedName>
</protein>
<evidence type="ECO:0000313" key="3">
    <source>
        <dbReference type="Proteomes" id="UP000266552"/>
    </source>
</evidence>
<name>A0A385TME2_PAELA</name>
<dbReference type="EMBL" id="CP032412">
    <property type="protein sequence ID" value="AYB44889.1"/>
    <property type="molecule type" value="Genomic_DNA"/>
</dbReference>
<dbReference type="Proteomes" id="UP000266552">
    <property type="component" value="Chromosome"/>
</dbReference>
<evidence type="ECO:0000313" key="2">
    <source>
        <dbReference type="EMBL" id="AYB44889.1"/>
    </source>
</evidence>
<dbReference type="KEGG" id="plw:D5F53_17105"/>
<feature type="transmembrane region" description="Helical" evidence="1">
    <location>
        <begin position="7"/>
        <end position="28"/>
    </location>
</feature>